<dbReference type="InterPro" id="IPR001841">
    <property type="entry name" value="Znf_RING"/>
</dbReference>
<evidence type="ECO:0000256" key="2">
    <source>
        <dbReference type="ARBA" id="ARBA00022771"/>
    </source>
</evidence>
<dbReference type="PANTHER" id="PTHR25462:SF296">
    <property type="entry name" value="MEIOTIC P26, ISOFORM F"/>
    <property type="match status" value="1"/>
</dbReference>
<name>A0A8S3S6Q2_MYTED</name>
<dbReference type="SUPFAM" id="SSF57850">
    <property type="entry name" value="RING/U-box"/>
    <property type="match status" value="1"/>
</dbReference>
<dbReference type="EMBL" id="CAJPWZ010001478">
    <property type="protein sequence ID" value="CAG2216282.1"/>
    <property type="molecule type" value="Genomic_DNA"/>
</dbReference>
<feature type="domain" description="RING-type" evidence="6">
    <location>
        <begin position="15"/>
        <end position="61"/>
    </location>
</feature>
<dbReference type="InterPro" id="IPR047153">
    <property type="entry name" value="TRIM45/56/19-like"/>
</dbReference>
<evidence type="ECO:0000259" key="6">
    <source>
        <dbReference type="PROSITE" id="PS50089"/>
    </source>
</evidence>
<organism evidence="8 9">
    <name type="scientific">Mytilus edulis</name>
    <name type="common">Blue mussel</name>
    <dbReference type="NCBI Taxonomy" id="6550"/>
    <lineage>
        <taxon>Eukaryota</taxon>
        <taxon>Metazoa</taxon>
        <taxon>Spiralia</taxon>
        <taxon>Lophotrochozoa</taxon>
        <taxon>Mollusca</taxon>
        <taxon>Bivalvia</taxon>
        <taxon>Autobranchia</taxon>
        <taxon>Pteriomorphia</taxon>
        <taxon>Mytilida</taxon>
        <taxon>Mytiloidea</taxon>
        <taxon>Mytilidae</taxon>
        <taxon>Mytilinae</taxon>
        <taxon>Mytilus</taxon>
    </lineage>
</organism>
<comment type="caution">
    <text evidence="8">The sequence shown here is derived from an EMBL/GenBank/DDBJ whole genome shotgun (WGS) entry which is preliminary data.</text>
</comment>
<dbReference type="InterPro" id="IPR017907">
    <property type="entry name" value="Znf_RING_CS"/>
</dbReference>
<reference evidence="8" key="1">
    <citation type="submission" date="2021-03" db="EMBL/GenBank/DDBJ databases">
        <authorList>
            <person name="Bekaert M."/>
        </authorList>
    </citation>
    <scope>NUCLEOTIDE SEQUENCE</scope>
</reference>
<protein>
    <recommendedName>
        <fullName evidence="10">TRIM56</fullName>
    </recommendedName>
</protein>
<proteinExistence type="predicted"/>
<dbReference type="Gene3D" id="2.60.120.820">
    <property type="entry name" value="PHR domain"/>
    <property type="match status" value="1"/>
</dbReference>
<evidence type="ECO:0000256" key="4">
    <source>
        <dbReference type="PROSITE-ProRule" id="PRU00024"/>
    </source>
</evidence>
<evidence type="ECO:0000256" key="3">
    <source>
        <dbReference type="ARBA" id="ARBA00022833"/>
    </source>
</evidence>
<dbReference type="PROSITE" id="PS00518">
    <property type="entry name" value="ZF_RING_1"/>
    <property type="match status" value="1"/>
</dbReference>
<dbReference type="PROSITE" id="PS50119">
    <property type="entry name" value="ZF_BBOX"/>
    <property type="match status" value="2"/>
</dbReference>
<dbReference type="SMART" id="SM00184">
    <property type="entry name" value="RING"/>
    <property type="match status" value="1"/>
</dbReference>
<keyword evidence="9" id="KW-1185">Reference proteome</keyword>
<feature type="coiled-coil region" evidence="5">
    <location>
        <begin position="214"/>
        <end position="252"/>
    </location>
</feature>
<dbReference type="PANTHER" id="PTHR25462">
    <property type="entry name" value="BONUS, ISOFORM C-RELATED"/>
    <property type="match status" value="1"/>
</dbReference>
<dbReference type="Pfam" id="PF13445">
    <property type="entry name" value="zf-RING_UBOX"/>
    <property type="match status" value="1"/>
</dbReference>
<feature type="domain" description="B box-type" evidence="7">
    <location>
        <begin position="159"/>
        <end position="201"/>
    </location>
</feature>
<evidence type="ECO:0000313" key="9">
    <source>
        <dbReference type="Proteomes" id="UP000683360"/>
    </source>
</evidence>
<dbReference type="InterPro" id="IPR027370">
    <property type="entry name" value="Znf-RING_euk"/>
</dbReference>
<dbReference type="InterPro" id="IPR013083">
    <property type="entry name" value="Znf_RING/FYVE/PHD"/>
</dbReference>
<sequence length="443" mass="49681">MASSINSHIVDITTCAICLEKLNVPKYLPCLHTFCESCLHTYISSGIEKGQKQSIECPVCRTSVSAPIENCSSEEWVRGMPLNFLIVGLLEKEKVQNPQKQCMVCQRMEVKSDASFVCIDCSDLLCSSCVKHHTASKLLCDHEIRPVEEVVSDLKSLKTFKNKCTEHKSKELELFCNDHETSCCSMCVSIYHRKCEKVVAIEDAASKFLSSNKVDDLRNELKDVDCDVKDIISNLDRQAGKLKSQFNDKQKELEDSLNDLVTKICFENIDRKIKNEQQILETCVAEASETQILLEVQKVNRNVSGHKSFVSNQSAKIKEYNISLKKTDFSRSLETAFEVIFELSKSKTTVESCYTSILAVNRFGMISGLIVGCSSKGVGAICFWVSTDIKLHGFLSYGCNDGRSNCKVIATLKDDTKEINVTTKNLDSREAKSGLLRIFFLNQ</sequence>
<dbReference type="Proteomes" id="UP000683360">
    <property type="component" value="Unassembled WGS sequence"/>
</dbReference>
<evidence type="ECO:0000313" key="8">
    <source>
        <dbReference type="EMBL" id="CAG2216282.1"/>
    </source>
</evidence>
<feature type="domain" description="B box-type" evidence="7">
    <location>
        <begin position="100"/>
        <end position="147"/>
    </location>
</feature>
<dbReference type="CDD" id="cd19757">
    <property type="entry name" value="Bbox1"/>
    <property type="match status" value="1"/>
</dbReference>
<keyword evidence="3" id="KW-0862">Zinc</keyword>
<dbReference type="SUPFAM" id="SSF57845">
    <property type="entry name" value="B-box zinc-binding domain"/>
    <property type="match status" value="1"/>
</dbReference>
<accession>A0A8S3S6Q2</accession>
<evidence type="ECO:0000259" key="7">
    <source>
        <dbReference type="PROSITE" id="PS50119"/>
    </source>
</evidence>
<evidence type="ECO:0008006" key="10">
    <source>
        <dbReference type="Google" id="ProtNLM"/>
    </source>
</evidence>
<dbReference type="PROSITE" id="PS50089">
    <property type="entry name" value="ZF_RING_2"/>
    <property type="match status" value="1"/>
</dbReference>
<dbReference type="Gene3D" id="3.30.40.10">
    <property type="entry name" value="Zinc/RING finger domain, C3HC4 (zinc finger)"/>
    <property type="match status" value="1"/>
</dbReference>
<dbReference type="InterPro" id="IPR038648">
    <property type="entry name" value="PHR_sf"/>
</dbReference>
<dbReference type="OrthoDB" id="6101541at2759"/>
<keyword evidence="1" id="KW-0479">Metal-binding</keyword>
<dbReference type="GO" id="GO:0008270">
    <property type="term" value="F:zinc ion binding"/>
    <property type="evidence" value="ECO:0007669"/>
    <property type="project" value="UniProtKB-KW"/>
</dbReference>
<evidence type="ECO:0000256" key="5">
    <source>
        <dbReference type="SAM" id="Coils"/>
    </source>
</evidence>
<dbReference type="AlphaFoldDB" id="A0A8S3S6Q2"/>
<evidence type="ECO:0000256" key="1">
    <source>
        <dbReference type="ARBA" id="ARBA00022723"/>
    </source>
</evidence>
<dbReference type="InterPro" id="IPR000315">
    <property type="entry name" value="Znf_B-box"/>
</dbReference>
<dbReference type="Gene3D" id="3.30.160.60">
    <property type="entry name" value="Classic Zinc Finger"/>
    <property type="match status" value="1"/>
</dbReference>
<gene>
    <name evidence="8" type="ORF">MEDL_30054</name>
</gene>
<keyword evidence="5" id="KW-0175">Coiled coil</keyword>
<keyword evidence="2 4" id="KW-0863">Zinc-finger</keyword>